<dbReference type="RefSeq" id="XP_001318012.1">
    <property type="nucleotide sequence ID" value="XM_001317977.1"/>
</dbReference>
<reference evidence="2" key="2">
    <citation type="journal article" date="2007" name="Science">
        <title>Draft genome sequence of the sexually transmitted pathogen Trichomonas vaginalis.</title>
        <authorList>
            <person name="Carlton J.M."/>
            <person name="Hirt R.P."/>
            <person name="Silva J.C."/>
            <person name="Delcher A.L."/>
            <person name="Schatz M."/>
            <person name="Zhao Q."/>
            <person name="Wortman J.R."/>
            <person name="Bidwell S.L."/>
            <person name="Alsmark U.C.M."/>
            <person name="Besteiro S."/>
            <person name="Sicheritz-Ponten T."/>
            <person name="Noel C.J."/>
            <person name="Dacks J.B."/>
            <person name="Foster P.G."/>
            <person name="Simillion C."/>
            <person name="Van de Peer Y."/>
            <person name="Miranda-Saavedra D."/>
            <person name="Barton G.J."/>
            <person name="Westrop G.D."/>
            <person name="Mueller S."/>
            <person name="Dessi D."/>
            <person name="Fiori P.L."/>
            <person name="Ren Q."/>
            <person name="Paulsen I."/>
            <person name="Zhang H."/>
            <person name="Bastida-Corcuera F.D."/>
            <person name="Simoes-Barbosa A."/>
            <person name="Brown M.T."/>
            <person name="Hayes R.D."/>
            <person name="Mukherjee M."/>
            <person name="Okumura C.Y."/>
            <person name="Schneider R."/>
            <person name="Smith A.J."/>
            <person name="Vanacova S."/>
            <person name="Villalvazo M."/>
            <person name="Haas B.J."/>
            <person name="Pertea M."/>
            <person name="Feldblyum T.V."/>
            <person name="Utterback T.R."/>
            <person name="Shu C.L."/>
            <person name="Osoegawa K."/>
            <person name="de Jong P.J."/>
            <person name="Hrdy I."/>
            <person name="Horvathova L."/>
            <person name="Zubacova Z."/>
            <person name="Dolezal P."/>
            <person name="Malik S.B."/>
            <person name="Logsdon J.M. Jr."/>
            <person name="Henze K."/>
            <person name="Gupta A."/>
            <person name="Wang C.C."/>
            <person name="Dunne R.L."/>
            <person name="Upcroft J.A."/>
            <person name="Upcroft P."/>
            <person name="White O."/>
            <person name="Salzberg S.L."/>
            <person name="Tang P."/>
            <person name="Chiu C.-H."/>
            <person name="Lee Y.-S."/>
            <person name="Embley T.M."/>
            <person name="Coombs G.H."/>
            <person name="Mottram J.C."/>
            <person name="Tachezy J."/>
            <person name="Fraser-Liggett C.M."/>
            <person name="Johnson P.J."/>
        </authorList>
    </citation>
    <scope>NUCLEOTIDE SEQUENCE [LARGE SCALE GENOMIC DNA]</scope>
    <source>
        <strain evidence="2">G3</strain>
    </source>
</reference>
<name>A2ENL1_TRIV3</name>
<accession>A2ENL1</accession>
<feature type="compositionally biased region" description="Basic residues" evidence="1">
    <location>
        <begin position="230"/>
        <end position="243"/>
    </location>
</feature>
<feature type="compositionally biased region" description="Basic residues" evidence="1">
    <location>
        <begin position="165"/>
        <end position="174"/>
    </location>
</feature>
<feature type="region of interest" description="Disordered" evidence="1">
    <location>
        <begin position="158"/>
        <end position="182"/>
    </location>
</feature>
<feature type="region of interest" description="Disordered" evidence="1">
    <location>
        <begin position="207"/>
        <end position="283"/>
    </location>
</feature>
<dbReference type="AlphaFoldDB" id="A2ENL1"/>
<evidence type="ECO:0000256" key="1">
    <source>
        <dbReference type="SAM" id="MobiDB-lite"/>
    </source>
</evidence>
<keyword evidence="3" id="KW-1185">Reference proteome</keyword>
<feature type="compositionally biased region" description="Low complexity" evidence="1">
    <location>
        <begin position="251"/>
        <end position="265"/>
    </location>
</feature>
<evidence type="ECO:0000313" key="3">
    <source>
        <dbReference type="Proteomes" id="UP000001542"/>
    </source>
</evidence>
<feature type="compositionally biased region" description="Acidic residues" evidence="1">
    <location>
        <begin position="487"/>
        <end position="525"/>
    </location>
</feature>
<dbReference type="EMBL" id="DS113440">
    <property type="protein sequence ID" value="EAY05789.1"/>
    <property type="molecule type" value="Genomic_DNA"/>
</dbReference>
<proteinExistence type="predicted"/>
<feature type="region of interest" description="Disordered" evidence="1">
    <location>
        <begin position="307"/>
        <end position="389"/>
    </location>
</feature>
<dbReference type="VEuPathDB" id="TrichDB:TVAG_138580"/>
<dbReference type="Proteomes" id="UP000001542">
    <property type="component" value="Unassembled WGS sequence"/>
</dbReference>
<organism evidence="2 3">
    <name type="scientific">Trichomonas vaginalis (strain ATCC PRA-98 / G3)</name>
    <dbReference type="NCBI Taxonomy" id="412133"/>
    <lineage>
        <taxon>Eukaryota</taxon>
        <taxon>Metamonada</taxon>
        <taxon>Parabasalia</taxon>
        <taxon>Trichomonadida</taxon>
        <taxon>Trichomonadidae</taxon>
        <taxon>Trichomonas</taxon>
    </lineage>
</organism>
<feature type="region of interest" description="Disordered" evidence="1">
    <location>
        <begin position="405"/>
        <end position="525"/>
    </location>
</feature>
<feature type="compositionally biased region" description="Basic and acidic residues" evidence="1">
    <location>
        <begin position="405"/>
        <end position="416"/>
    </location>
</feature>
<dbReference type="InParanoid" id="A2ENL1"/>
<reference evidence="2" key="1">
    <citation type="submission" date="2006-10" db="EMBL/GenBank/DDBJ databases">
        <authorList>
            <person name="Amadeo P."/>
            <person name="Zhao Q."/>
            <person name="Wortman J."/>
            <person name="Fraser-Liggett C."/>
            <person name="Carlton J."/>
        </authorList>
    </citation>
    <scope>NUCLEOTIDE SEQUENCE</scope>
    <source>
        <strain evidence="2">G3</strain>
    </source>
</reference>
<dbReference type="KEGG" id="tva:4763659"/>
<dbReference type="VEuPathDB" id="TrichDB:TVAGG3_0732890"/>
<evidence type="ECO:0000313" key="2">
    <source>
        <dbReference type="EMBL" id="EAY05789.1"/>
    </source>
</evidence>
<feature type="compositionally biased region" description="Polar residues" evidence="1">
    <location>
        <begin position="216"/>
        <end position="229"/>
    </location>
</feature>
<protein>
    <submittedName>
        <fullName evidence="2">Uncharacterized protein</fullName>
    </submittedName>
</protein>
<feature type="compositionally biased region" description="Low complexity" evidence="1">
    <location>
        <begin position="318"/>
        <end position="337"/>
    </location>
</feature>
<sequence length="525" mass="58481">MSIHEPSEAESTFQGSKLIDNIYFVATAKQLAQNSKLIIDPKAYRKPIDTESYNLALKFISQYLSSHKFNLALDVASKESNNSVKLITQKAFVNKRLKLSTETSPVVQLIKAKNPPKEPKQTKSRSILKIERELVQSSDSELTEQSIVAEAIEMQQENIKSNQSSKHHKRKSKKRALENVDTGDTFTEESEVFVLPLHDPAYGLPKEQQKKMVKSKQPQPKNVESSKNGSSKRTKSRVRKSSKHSSTNIGSEYSYTYVYTESESTPSKQSGVQLKLPTPPISETYGTGSYYSGYSYTYGSGTGSYYSQSYSKNPYSASSPLSVKSSNISSSKSSVLPPKEPSLKVYEPGLQRAEEGSLDFLQRTAKDSDESSDDDDGKEVKLSKYSAPAVEGMKAVKGNNFFDKNAIKEAQKDPRLKPSQIQKANFSEKSCASRKSVASAHISVASEKPLMPEEPEGKKSKKSSTASKKEKVPEPQPQPEPEKEEIVEAEEEDEKDEEEEQHEEDEEEEEEEDAGEEEEAAEGEE</sequence>
<gene>
    <name evidence="2" type="ORF">TVAG_138580</name>
</gene>
<feature type="compositionally biased region" description="Polar residues" evidence="1">
    <location>
        <begin position="419"/>
        <end position="430"/>
    </location>
</feature>